<dbReference type="AlphaFoldDB" id="A0AAD6SEC0"/>
<feature type="compositionally biased region" description="Pro residues" evidence="1">
    <location>
        <begin position="510"/>
        <end position="519"/>
    </location>
</feature>
<organism evidence="2 3">
    <name type="scientific">Mycena alexandri</name>
    <dbReference type="NCBI Taxonomy" id="1745969"/>
    <lineage>
        <taxon>Eukaryota</taxon>
        <taxon>Fungi</taxon>
        <taxon>Dikarya</taxon>
        <taxon>Basidiomycota</taxon>
        <taxon>Agaricomycotina</taxon>
        <taxon>Agaricomycetes</taxon>
        <taxon>Agaricomycetidae</taxon>
        <taxon>Agaricales</taxon>
        <taxon>Marasmiineae</taxon>
        <taxon>Mycenaceae</taxon>
        <taxon>Mycena</taxon>
    </lineage>
</organism>
<gene>
    <name evidence="2" type="ORF">C8F04DRAFT_1304391</name>
</gene>
<dbReference type="EMBL" id="JARJCM010000182">
    <property type="protein sequence ID" value="KAJ7023817.1"/>
    <property type="molecule type" value="Genomic_DNA"/>
</dbReference>
<proteinExistence type="predicted"/>
<feature type="compositionally biased region" description="Low complexity" evidence="1">
    <location>
        <begin position="569"/>
        <end position="579"/>
    </location>
</feature>
<evidence type="ECO:0000256" key="1">
    <source>
        <dbReference type="SAM" id="MobiDB-lite"/>
    </source>
</evidence>
<feature type="region of interest" description="Disordered" evidence="1">
    <location>
        <begin position="567"/>
        <end position="614"/>
    </location>
</feature>
<comment type="caution">
    <text evidence="2">The sequence shown here is derived from an EMBL/GenBank/DDBJ whole genome shotgun (WGS) entry which is preliminary data.</text>
</comment>
<keyword evidence="3" id="KW-1185">Reference proteome</keyword>
<evidence type="ECO:0008006" key="4">
    <source>
        <dbReference type="Google" id="ProtNLM"/>
    </source>
</evidence>
<accession>A0AAD6SEC0</accession>
<dbReference type="Proteomes" id="UP001218188">
    <property type="component" value="Unassembled WGS sequence"/>
</dbReference>
<name>A0AAD6SEC0_9AGAR</name>
<evidence type="ECO:0000313" key="3">
    <source>
        <dbReference type="Proteomes" id="UP001218188"/>
    </source>
</evidence>
<sequence>MSFAAYTTPHPQSRFSPNFFAGLTIASACELVQSNELPRILPAKTVTKWVFDRTEPTLISEIMLAVEEDIPCGEDMLPITQAAEQAFYKEGARSACVQIGQKIVRYHLSKIRLIMGVNNHMYNLHAANSLLERVVSVPLLLPDLIEEFKRNKFSEPLAGFHVTQAPVYTLGCLLHERWALEDVLNARAELIYFRRAALFFGEEPSLVFLPTSFINDCRTLLSSPYPSYTPELVQLRARVRSGNVDMLGFVAWTNNHYASICHIYIAELEHGDSLHLPATPDILPILRWVFAGLQYAPSPNQTYIRPGVIDRQSALAGGGSCGIASTNFIESRVGLGIPRWRAAQSAEFRDVFLQEVLLYHLLARRKDTAYADWITPCTLTDNGEVAGFSPMGVGYRDFNLDMLSENATHPIFEWVTAIMDQPQIFHAPESGQPSTMSPTVQLSLGAPFTLQNEVCIPPLDELSTLNLDAALDFDFSFDFTAQNHGLNTQTLSESLATTTSSASGVINIPDTPPHTPPKTPPRRIKQEVLDLCSPDVIDLSMATPPRLATKQEILEFGSPFRPSVKRKYGPAAGADPAAPIDLVSPPRTKPKLELHAPPDRGALPPSNPRPPQREVQTALGPIQVGNQYDTVDDGITAVFDWQAALGYKWILAQSHKNENGVLRKRVVRCNRYRDPTQTHDMDIDPADHRQGRSGRTGCKAHVNLCLMSGPLQRYYISVVDTAHNHDPPIPPGGQVPRPPTGQQRAVVARFADNFSRKQIQQILDSESPDNNLEPRQISNMRNRARKEAHEEIEALGGDLAAILASLEERNRTEPGWAWVW</sequence>
<feature type="region of interest" description="Disordered" evidence="1">
    <location>
        <begin position="495"/>
        <end position="522"/>
    </location>
</feature>
<reference evidence="2" key="1">
    <citation type="submission" date="2023-03" db="EMBL/GenBank/DDBJ databases">
        <title>Massive genome expansion in bonnet fungi (Mycena s.s.) driven by repeated elements and novel gene families across ecological guilds.</title>
        <authorList>
            <consortium name="Lawrence Berkeley National Laboratory"/>
            <person name="Harder C.B."/>
            <person name="Miyauchi S."/>
            <person name="Viragh M."/>
            <person name="Kuo A."/>
            <person name="Thoen E."/>
            <person name="Andreopoulos B."/>
            <person name="Lu D."/>
            <person name="Skrede I."/>
            <person name="Drula E."/>
            <person name="Henrissat B."/>
            <person name="Morin E."/>
            <person name="Kohler A."/>
            <person name="Barry K."/>
            <person name="LaButti K."/>
            <person name="Morin E."/>
            <person name="Salamov A."/>
            <person name="Lipzen A."/>
            <person name="Mereny Z."/>
            <person name="Hegedus B."/>
            <person name="Baldrian P."/>
            <person name="Stursova M."/>
            <person name="Weitz H."/>
            <person name="Taylor A."/>
            <person name="Grigoriev I.V."/>
            <person name="Nagy L.G."/>
            <person name="Martin F."/>
            <person name="Kauserud H."/>
        </authorList>
    </citation>
    <scope>NUCLEOTIDE SEQUENCE</scope>
    <source>
        <strain evidence="2">CBHHK200</strain>
    </source>
</reference>
<protein>
    <recommendedName>
        <fullName evidence="4">FAR1 domain-containing protein</fullName>
    </recommendedName>
</protein>
<evidence type="ECO:0000313" key="2">
    <source>
        <dbReference type="EMBL" id="KAJ7023817.1"/>
    </source>
</evidence>